<evidence type="ECO:0000256" key="1">
    <source>
        <dbReference type="SAM" id="MobiDB-lite"/>
    </source>
</evidence>
<dbReference type="EMBL" id="JAUEPP010000003">
    <property type="protein sequence ID" value="KAK3348318.1"/>
    <property type="molecule type" value="Genomic_DNA"/>
</dbReference>
<dbReference type="AlphaFoldDB" id="A0AAE0JI45"/>
<dbReference type="Proteomes" id="UP001278500">
    <property type="component" value="Unassembled WGS sequence"/>
</dbReference>
<dbReference type="RefSeq" id="XP_062683400.1">
    <property type="nucleotide sequence ID" value="XM_062826675.1"/>
</dbReference>
<evidence type="ECO:0000313" key="2">
    <source>
        <dbReference type="EMBL" id="KAK3348318.1"/>
    </source>
</evidence>
<feature type="region of interest" description="Disordered" evidence="1">
    <location>
        <begin position="1"/>
        <end position="30"/>
    </location>
</feature>
<reference evidence="2" key="2">
    <citation type="submission" date="2023-06" db="EMBL/GenBank/DDBJ databases">
        <authorList>
            <consortium name="Lawrence Berkeley National Laboratory"/>
            <person name="Haridas S."/>
            <person name="Hensen N."/>
            <person name="Bonometti L."/>
            <person name="Westerberg I."/>
            <person name="Brannstrom I.O."/>
            <person name="Guillou S."/>
            <person name="Cros-Aarteil S."/>
            <person name="Calhoun S."/>
            <person name="Kuo A."/>
            <person name="Mondo S."/>
            <person name="Pangilinan J."/>
            <person name="Riley R."/>
            <person name="Labutti K."/>
            <person name="Andreopoulos B."/>
            <person name="Lipzen A."/>
            <person name="Chen C."/>
            <person name="Yanf M."/>
            <person name="Daum C."/>
            <person name="Ng V."/>
            <person name="Clum A."/>
            <person name="Steindorff A."/>
            <person name="Ohm R."/>
            <person name="Martin F."/>
            <person name="Silar P."/>
            <person name="Natvig D."/>
            <person name="Lalanne C."/>
            <person name="Gautier V."/>
            <person name="Ament-Velasquez S.L."/>
            <person name="Kruys A."/>
            <person name="Hutchinson M.I."/>
            <person name="Powell A.J."/>
            <person name="Barry K."/>
            <person name="Miller A.N."/>
            <person name="Grigoriev I.V."/>
            <person name="Debuchy R."/>
            <person name="Gladieux P."/>
            <person name="Thoren M.H."/>
            <person name="Johannesson H."/>
        </authorList>
    </citation>
    <scope>NUCLEOTIDE SEQUENCE</scope>
    <source>
        <strain evidence="2">CBS 560.94</strain>
    </source>
</reference>
<organism evidence="2 3">
    <name type="scientific">Neurospora tetraspora</name>
    <dbReference type="NCBI Taxonomy" id="94610"/>
    <lineage>
        <taxon>Eukaryota</taxon>
        <taxon>Fungi</taxon>
        <taxon>Dikarya</taxon>
        <taxon>Ascomycota</taxon>
        <taxon>Pezizomycotina</taxon>
        <taxon>Sordariomycetes</taxon>
        <taxon>Sordariomycetidae</taxon>
        <taxon>Sordariales</taxon>
        <taxon>Sordariaceae</taxon>
        <taxon>Neurospora</taxon>
    </lineage>
</organism>
<accession>A0AAE0JI45</accession>
<feature type="region of interest" description="Disordered" evidence="1">
    <location>
        <begin position="172"/>
        <end position="199"/>
    </location>
</feature>
<gene>
    <name evidence="2" type="ORF">B0H65DRAFT_463068</name>
</gene>
<sequence length="199" mass="22492">MSSNQQEPPPPASSATQCPRSANSEKEKKEIKYPRRTIEVFIGHPGRYDPQVWDFFCRTLVQDPRWISRTGYSPLNQPPPLLRYPPVLFLMCGKFSGDEAEEKTKAALHILTALGFRMSSKTGPRHIHCSMEWDPPSLDRAKKKSLPDVSLLEHIKWEKGEAQVAEVKTKLETEVVDGEEEGQTGNDDVEEKVSEGCEN</sequence>
<reference evidence="2" key="1">
    <citation type="journal article" date="2023" name="Mol. Phylogenet. Evol.">
        <title>Genome-scale phylogeny and comparative genomics of the fungal order Sordariales.</title>
        <authorList>
            <person name="Hensen N."/>
            <person name="Bonometti L."/>
            <person name="Westerberg I."/>
            <person name="Brannstrom I.O."/>
            <person name="Guillou S."/>
            <person name="Cros-Aarteil S."/>
            <person name="Calhoun S."/>
            <person name="Haridas S."/>
            <person name="Kuo A."/>
            <person name="Mondo S."/>
            <person name="Pangilinan J."/>
            <person name="Riley R."/>
            <person name="LaButti K."/>
            <person name="Andreopoulos B."/>
            <person name="Lipzen A."/>
            <person name="Chen C."/>
            <person name="Yan M."/>
            <person name="Daum C."/>
            <person name="Ng V."/>
            <person name="Clum A."/>
            <person name="Steindorff A."/>
            <person name="Ohm R.A."/>
            <person name="Martin F."/>
            <person name="Silar P."/>
            <person name="Natvig D.O."/>
            <person name="Lalanne C."/>
            <person name="Gautier V."/>
            <person name="Ament-Velasquez S.L."/>
            <person name="Kruys A."/>
            <person name="Hutchinson M.I."/>
            <person name="Powell A.J."/>
            <person name="Barry K."/>
            <person name="Miller A.N."/>
            <person name="Grigoriev I.V."/>
            <person name="Debuchy R."/>
            <person name="Gladieux P."/>
            <person name="Hiltunen Thoren M."/>
            <person name="Johannesson H."/>
        </authorList>
    </citation>
    <scope>NUCLEOTIDE SEQUENCE</scope>
    <source>
        <strain evidence="2">CBS 560.94</strain>
    </source>
</reference>
<dbReference type="GeneID" id="87863829"/>
<name>A0AAE0JI45_9PEZI</name>
<proteinExistence type="predicted"/>
<evidence type="ECO:0000313" key="3">
    <source>
        <dbReference type="Proteomes" id="UP001278500"/>
    </source>
</evidence>
<feature type="compositionally biased region" description="Acidic residues" evidence="1">
    <location>
        <begin position="174"/>
        <end position="190"/>
    </location>
</feature>
<protein>
    <submittedName>
        <fullName evidence="2">Uncharacterized protein</fullName>
    </submittedName>
</protein>
<feature type="compositionally biased region" description="Polar residues" evidence="1">
    <location>
        <begin position="13"/>
        <end position="22"/>
    </location>
</feature>
<keyword evidence="3" id="KW-1185">Reference proteome</keyword>
<comment type="caution">
    <text evidence="2">The sequence shown here is derived from an EMBL/GenBank/DDBJ whole genome shotgun (WGS) entry which is preliminary data.</text>
</comment>